<evidence type="ECO:0000259" key="7">
    <source>
        <dbReference type="Pfam" id="PF01593"/>
    </source>
</evidence>
<dbReference type="GO" id="GO:0006783">
    <property type="term" value="P:heme biosynthetic process"/>
    <property type="evidence" value="ECO:0007669"/>
    <property type="project" value="UniProtKB-KW"/>
</dbReference>
<dbReference type="AlphaFoldDB" id="A0A3B0UF43"/>
<proteinExistence type="predicted"/>
<reference evidence="8" key="1">
    <citation type="submission" date="2018-06" db="EMBL/GenBank/DDBJ databases">
        <authorList>
            <person name="Zhirakovskaya E."/>
        </authorList>
    </citation>
    <scope>NUCLEOTIDE SEQUENCE</scope>
</reference>
<keyword evidence="4 8" id="KW-0560">Oxidoreductase</keyword>
<dbReference type="SUPFAM" id="SSF51905">
    <property type="entry name" value="FAD/NAD(P)-binding domain"/>
    <property type="match status" value="1"/>
</dbReference>
<name>A0A3B0UF43_9ZZZZ</name>
<dbReference type="Gene3D" id="3.90.660.20">
    <property type="entry name" value="Protoporphyrinogen oxidase, mitochondrial, domain 2"/>
    <property type="match status" value="1"/>
</dbReference>
<accession>A0A3B0UF43</accession>
<organism evidence="8">
    <name type="scientific">hydrothermal vent metagenome</name>
    <dbReference type="NCBI Taxonomy" id="652676"/>
    <lineage>
        <taxon>unclassified sequences</taxon>
        <taxon>metagenomes</taxon>
        <taxon>ecological metagenomes</taxon>
    </lineage>
</organism>
<keyword evidence="5" id="KW-0350">Heme biosynthesis</keyword>
<dbReference type="InterPro" id="IPR036188">
    <property type="entry name" value="FAD/NAD-bd_sf"/>
</dbReference>
<evidence type="ECO:0000256" key="6">
    <source>
        <dbReference type="ARBA" id="ARBA00023444"/>
    </source>
</evidence>
<keyword evidence="3" id="KW-0274">FAD</keyword>
<evidence type="ECO:0000256" key="1">
    <source>
        <dbReference type="ARBA" id="ARBA00001974"/>
    </source>
</evidence>
<keyword evidence="2" id="KW-0285">Flavoprotein</keyword>
<gene>
    <name evidence="8" type="ORF">MNBD_BACTEROID07-155</name>
</gene>
<evidence type="ECO:0000256" key="3">
    <source>
        <dbReference type="ARBA" id="ARBA00022827"/>
    </source>
</evidence>
<comment type="pathway">
    <text evidence="6">Porphyrin-containing compound metabolism.</text>
</comment>
<comment type="cofactor">
    <cofactor evidence="1">
        <name>FAD</name>
        <dbReference type="ChEBI" id="CHEBI:57692"/>
    </cofactor>
</comment>
<dbReference type="InterPro" id="IPR004572">
    <property type="entry name" value="Protoporphyrinogen_oxidase"/>
</dbReference>
<evidence type="ECO:0000256" key="5">
    <source>
        <dbReference type="ARBA" id="ARBA00023133"/>
    </source>
</evidence>
<dbReference type="GO" id="GO:0004729">
    <property type="term" value="F:oxygen-dependent protoporphyrinogen oxidase activity"/>
    <property type="evidence" value="ECO:0007669"/>
    <property type="project" value="UniProtKB-EC"/>
</dbReference>
<evidence type="ECO:0000256" key="2">
    <source>
        <dbReference type="ARBA" id="ARBA00022630"/>
    </source>
</evidence>
<feature type="domain" description="Amine oxidase" evidence="7">
    <location>
        <begin position="11"/>
        <end position="394"/>
    </location>
</feature>
<dbReference type="Gene3D" id="3.50.50.60">
    <property type="entry name" value="FAD/NAD(P)-binding domain"/>
    <property type="match status" value="1"/>
</dbReference>
<dbReference type="PRINTS" id="PR00419">
    <property type="entry name" value="ADXRDTASE"/>
</dbReference>
<evidence type="ECO:0000256" key="4">
    <source>
        <dbReference type="ARBA" id="ARBA00023002"/>
    </source>
</evidence>
<dbReference type="EMBL" id="UOET01000337">
    <property type="protein sequence ID" value="VAW29208.1"/>
    <property type="molecule type" value="Genomic_DNA"/>
</dbReference>
<dbReference type="InterPro" id="IPR050464">
    <property type="entry name" value="Zeta_carotene_desat/Oxidored"/>
</dbReference>
<dbReference type="Gene3D" id="1.10.3110.10">
    <property type="entry name" value="protoporphyrinogen ix oxidase, domain 3"/>
    <property type="match status" value="1"/>
</dbReference>
<dbReference type="InterPro" id="IPR002937">
    <property type="entry name" value="Amino_oxidase"/>
</dbReference>
<dbReference type="NCBIfam" id="TIGR00562">
    <property type="entry name" value="proto_IX_ox"/>
    <property type="match status" value="1"/>
</dbReference>
<evidence type="ECO:0000313" key="8">
    <source>
        <dbReference type="EMBL" id="VAW29208.1"/>
    </source>
</evidence>
<dbReference type="Pfam" id="PF01593">
    <property type="entry name" value="Amino_oxidase"/>
    <property type="match status" value="1"/>
</dbReference>
<dbReference type="EC" id="1.3.3.4" evidence="8"/>
<dbReference type="SUPFAM" id="SSF54373">
    <property type="entry name" value="FAD-linked reductases, C-terminal domain"/>
    <property type="match status" value="1"/>
</dbReference>
<sequence>MKDVVIIGAGITGLATAHHLKKNNSNFIVLERNNRIGGVINTVNEKGYIYEEGPNSGVIGNVEVLRLFDDLKDECELEEANENVKKRYILKNGEWHALPSGLFSAVFTPLFTLKDKFRVLGEPWRKPGTNPHETLAALVKRRLGKSFLDYAIDPFILGVYAGDPNRLIPKYALPKLYNLEQDYGSFIKGTIKKRKEPKTDEEKRVTRGVFSVKGGLSMLSRAIEKKIGEGNIMLGVENITVAPEGNYYIVTYRHNGTTSKIKTKKVVSTIGAHHLDNVVPFVNSKLMADIKALHYTRVIEVVLGFDKWNGFKLDAFGGLIPFKENRDILGVLFMSALFKNRAPEGGALFSIFLGGVRNPSLFDLSDAGVGNILEKEICELMQIKEFNPSLIKIIRHKYAIPQYEVNSRERFKAVEEIEKQYPGLIIGGNLRNGIGMADRILQARMLAGQVLEK</sequence>
<protein>
    <submittedName>
        <fullName evidence="8">Protoporphyrinogen IX oxidase, aerobic, HemY</fullName>
        <ecNumber evidence="8">1.3.3.4</ecNumber>
    </submittedName>
</protein>
<dbReference type="PANTHER" id="PTHR42923">
    <property type="entry name" value="PROTOPORPHYRINOGEN OXIDASE"/>
    <property type="match status" value="1"/>
</dbReference>
<dbReference type="PANTHER" id="PTHR42923:SF3">
    <property type="entry name" value="PROTOPORPHYRINOGEN OXIDASE"/>
    <property type="match status" value="1"/>
</dbReference>